<evidence type="ECO:0000313" key="8">
    <source>
        <dbReference type="EMBL" id="GEO90205.1"/>
    </source>
</evidence>
<accession>A0A512HXM7</accession>
<sequence>MTTQRDVDVLIVGAGLSGINMAYRIQEACPDLTYAVVERRERIGGTWDLFRYPGVRSDSDFFTLAFPFRPWRGKDAIVDGAQILQYLEDTAREAGIDRHISFGRRVEGADWSSDEGRWTVEVDGPDGPETWTTRFLVACTGYYDYDQPYDPGFVGLEDFGGTVVHPQFWPEDLDFAGKRVVVIGSGATAVTIVPAMASTASHVTMLQRTPSYLLAQPKGDPIADVVRKVAPPKVAHQVIRSKNMLLQWALFQACQRAPRTMRKVLLKGVAHGTGSAEIAEQHFNPPYDPWDQRLCVTPKGDIFASIKAGDASVVTGRIERFVEDGIRLEDGTVVPADVVVTATGLSIKILGGARLTVDGEPRDPAESFAFHGAMLTGLPNLAFCVGYINLSWTMRSDLTSRLVARVLRRLADSGATSVVPVFPGSSESTPLMDMQSGYLQRGAHLMPRATSSYPWSFQQNFLVDSWSTNRADLDEGLEWTTASARTEVGA</sequence>
<keyword evidence="5" id="KW-0521">NADP</keyword>
<keyword evidence="9" id="KW-1185">Reference proteome</keyword>
<evidence type="ECO:0000256" key="1">
    <source>
        <dbReference type="ARBA" id="ARBA00001974"/>
    </source>
</evidence>
<evidence type="ECO:0000256" key="3">
    <source>
        <dbReference type="ARBA" id="ARBA00022630"/>
    </source>
</evidence>
<dbReference type="FunFam" id="3.50.50.60:FF:000228">
    <property type="entry name" value="FAD-containing monooxygenase EthA"/>
    <property type="match status" value="1"/>
</dbReference>
<dbReference type="Pfam" id="PF13450">
    <property type="entry name" value="NAD_binding_8"/>
    <property type="match status" value="1"/>
</dbReference>
<dbReference type="GO" id="GO:0004499">
    <property type="term" value="F:N,N-dimethylaniline monooxygenase activity"/>
    <property type="evidence" value="ECO:0007669"/>
    <property type="project" value="InterPro"/>
</dbReference>
<evidence type="ECO:0000256" key="6">
    <source>
        <dbReference type="ARBA" id="ARBA00023002"/>
    </source>
</evidence>
<comment type="cofactor">
    <cofactor evidence="1">
        <name>FAD</name>
        <dbReference type="ChEBI" id="CHEBI:57692"/>
    </cofactor>
</comment>
<dbReference type="PANTHER" id="PTHR43872:SF1">
    <property type="entry name" value="MONOOXYGENASE, PUTATIVE (AFU_ORTHOLOGUE AFUA_8G02570)-RELATED"/>
    <property type="match status" value="1"/>
</dbReference>
<reference evidence="8 9" key="1">
    <citation type="submission" date="2019-07" db="EMBL/GenBank/DDBJ databases">
        <title>Whole genome shotgun sequence of Aeromicrobium flavum NBRC 107625.</title>
        <authorList>
            <person name="Hosoyama A."/>
            <person name="Uohara A."/>
            <person name="Ohji S."/>
            <person name="Ichikawa N."/>
        </authorList>
    </citation>
    <scope>NUCLEOTIDE SEQUENCE [LARGE SCALE GENOMIC DNA]</scope>
    <source>
        <strain evidence="8 9">NBRC 107625</strain>
    </source>
</reference>
<dbReference type="InterPro" id="IPR036188">
    <property type="entry name" value="FAD/NAD-bd_sf"/>
</dbReference>
<dbReference type="InterPro" id="IPR020946">
    <property type="entry name" value="Flavin_mOase-like"/>
</dbReference>
<dbReference type="PRINTS" id="PR00411">
    <property type="entry name" value="PNDRDTASEI"/>
</dbReference>
<gene>
    <name evidence="8" type="primary">ethA</name>
    <name evidence="8" type="ORF">AFL01nite_25320</name>
</gene>
<keyword evidence="7 8" id="KW-0503">Monooxygenase</keyword>
<dbReference type="EMBL" id="BJZQ01000015">
    <property type="protein sequence ID" value="GEO90205.1"/>
    <property type="molecule type" value="Genomic_DNA"/>
</dbReference>
<dbReference type="RefSeq" id="WP_146828070.1">
    <property type="nucleotide sequence ID" value="NZ_BAAAYQ010000005.1"/>
</dbReference>
<name>A0A512HXM7_9ACTN</name>
<protein>
    <submittedName>
        <fullName evidence="8">FAD-containing monooxygenase EthA</fullName>
    </submittedName>
</protein>
<dbReference type="Gene3D" id="3.50.50.60">
    <property type="entry name" value="FAD/NAD(P)-binding domain"/>
    <property type="match status" value="2"/>
</dbReference>
<proteinExistence type="inferred from homology"/>
<comment type="caution">
    <text evidence="8">The sequence shown here is derived from an EMBL/GenBank/DDBJ whole genome shotgun (WGS) entry which is preliminary data.</text>
</comment>
<keyword evidence="4" id="KW-0274">FAD</keyword>
<dbReference type="AlphaFoldDB" id="A0A512HXM7"/>
<evidence type="ECO:0000256" key="4">
    <source>
        <dbReference type="ARBA" id="ARBA00022827"/>
    </source>
</evidence>
<dbReference type="GO" id="GO:0050660">
    <property type="term" value="F:flavin adenine dinucleotide binding"/>
    <property type="evidence" value="ECO:0007669"/>
    <property type="project" value="InterPro"/>
</dbReference>
<organism evidence="8 9">
    <name type="scientific">Aeromicrobium flavum</name>
    <dbReference type="NCBI Taxonomy" id="416568"/>
    <lineage>
        <taxon>Bacteria</taxon>
        <taxon>Bacillati</taxon>
        <taxon>Actinomycetota</taxon>
        <taxon>Actinomycetes</taxon>
        <taxon>Propionibacteriales</taxon>
        <taxon>Nocardioidaceae</taxon>
        <taxon>Aeromicrobium</taxon>
    </lineage>
</organism>
<dbReference type="OrthoDB" id="5168853at2"/>
<keyword evidence="6" id="KW-0560">Oxidoreductase</keyword>
<evidence type="ECO:0000313" key="9">
    <source>
        <dbReference type="Proteomes" id="UP000321769"/>
    </source>
</evidence>
<dbReference type="Proteomes" id="UP000321769">
    <property type="component" value="Unassembled WGS sequence"/>
</dbReference>
<keyword evidence="3" id="KW-0285">Flavoprotein</keyword>
<comment type="similarity">
    <text evidence="2">Belongs to the FAD-binding monooxygenase family.</text>
</comment>
<dbReference type="InterPro" id="IPR051820">
    <property type="entry name" value="FAD-binding_MO"/>
</dbReference>
<dbReference type="Pfam" id="PF00743">
    <property type="entry name" value="FMO-like"/>
    <property type="match status" value="1"/>
</dbReference>
<evidence type="ECO:0000256" key="7">
    <source>
        <dbReference type="ARBA" id="ARBA00023033"/>
    </source>
</evidence>
<evidence type="ECO:0000256" key="2">
    <source>
        <dbReference type="ARBA" id="ARBA00010139"/>
    </source>
</evidence>
<dbReference type="GO" id="GO:0050661">
    <property type="term" value="F:NADP binding"/>
    <property type="evidence" value="ECO:0007669"/>
    <property type="project" value="InterPro"/>
</dbReference>
<dbReference type="PANTHER" id="PTHR43872">
    <property type="entry name" value="MONOOXYGENASE, PUTATIVE (AFU_ORTHOLOGUE AFUA_8G02570)-RELATED"/>
    <property type="match status" value="1"/>
</dbReference>
<dbReference type="SUPFAM" id="SSF51905">
    <property type="entry name" value="FAD/NAD(P)-binding domain"/>
    <property type="match status" value="1"/>
</dbReference>
<evidence type="ECO:0000256" key="5">
    <source>
        <dbReference type="ARBA" id="ARBA00022857"/>
    </source>
</evidence>